<dbReference type="GeneID" id="85223788"/>
<gene>
    <name evidence="2" type="ORF">MJAP1_000139</name>
</gene>
<dbReference type="RefSeq" id="XP_060120094.1">
    <property type="nucleotide sequence ID" value="XM_060264111.1"/>
</dbReference>
<name>A0AAF0J806_9BASI</name>
<keyword evidence="1" id="KW-0732">Signal</keyword>
<protein>
    <submittedName>
        <fullName evidence="2">Uncharacterized protein</fullName>
    </submittedName>
</protein>
<evidence type="ECO:0000256" key="1">
    <source>
        <dbReference type="SAM" id="SignalP"/>
    </source>
</evidence>
<reference evidence="2" key="1">
    <citation type="submission" date="2023-03" db="EMBL/GenBank/DDBJ databases">
        <title>Mating type loci evolution in Malassezia.</title>
        <authorList>
            <person name="Coelho M.A."/>
        </authorList>
    </citation>
    <scope>NUCLEOTIDE SEQUENCE</scope>
    <source>
        <strain evidence="2">CBS 9431</strain>
    </source>
</reference>
<feature type="signal peptide" evidence="1">
    <location>
        <begin position="1"/>
        <end position="23"/>
    </location>
</feature>
<keyword evidence="3" id="KW-1185">Reference proteome</keyword>
<dbReference type="AlphaFoldDB" id="A0AAF0J806"/>
<accession>A0AAF0J806</accession>
<evidence type="ECO:0000313" key="3">
    <source>
        <dbReference type="Proteomes" id="UP001217754"/>
    </source>
</evidence>
<feature type="chain" id="PRO_5041977316" evidence="1">
    <location>
        <begin position="24"/>
        <end position="138"/>
    </location>
</feature>
<dbReference type="Proteomes" id="UP001217754">
    <property type="component" value="Chromosome 1"/>
</dbReference>
<organism evidence="2 3">
    <name type="scientific">Malassezia japonica</name>
    <dbReference type="NCBI Taxonomy" id="223818"/>
    <lineage>
        <taxon>Eukaryota</taxon>
        <taxon>Fungi</taxon>
        <taxon>Dikarya</taxon>
        <taxon>Basidiomycota</taxon>
        <taxon>Ustilaginomycotina</taxon>
        <taxon>Malasseziomycetes</taxon>
        <taxon>Malasseziales</taxon>
        <taxon>Malasseziaceae</taxon>
        <taxon>Malassezia</taxon>
    </lineage>
</organism>
<dbReference type="EMBL" id="CP119958">
    <property type="protein sequence ID" value="WFD37197.1"/>
    <property type="molecule type" value="Genomic_DNA"/>
</dbReference>
<evidence type="ECO:0000313" key="2">
    <source>
        <dbReference type="EMBL" id="WFD37197.1"/>
    </source>
</evidence>
<sequence length="138" mass="14524">MVRITSILATAATLALGATSALAGAAQNAPLEARTVYSPKITYPTAKTQWGAGKKVHVAWDSSHLPSEAKGLKGMIKLGHLDANSEGEHLANTLAKGFKLGEGNVSFTLPKHLDARDDYIVVLFGDSGNASPKFTIHE</sequence>
<proteinExistence type="predicted"/>